<feature type="domain" description="TLC" evidence="8">
    <location>
        <begin position="77"/>
        <end position="287"/>
    </location>
</feature>
<evidence type="ECO:0000313" key="11">
    <source>
        <dbReference type="EMBL" id="KAA0175068.1"/>
    </source>
</evidence>
<dbReference type="Proteomes" id="UP000324907">
    <property type="component" value="Unassembled WGS sequence"/>
</dbReference>
<protein>
    <recommendedName>
        <fullName evidence="8">TLC domain-containing protein</fullName>
    </recommendedName>
</protein>
<dbReference type="OMA" id="WMSLWLL"/>
<keyword evidence="4 5" id="KW-0472">Membrane</keyword>
<gene>
    <name evidence="11" type="ORF">FNF27_03366</name>
    <name evidence="10" type="ORF">FNF28_02187</name>
    <name evidence="9" type="ORF">FNF29_05673</name>
</gene>
<evidence type="ECO:0000313" key="12">
    <source>
        <dbReference type="Proteomes" id="UP000322899"/>
    </source>
</evidence>
<evidence type="ECO:0000256" key="2">
    <source>
        <dbReference type="ARBA" id="ARBA00022692"/>
    </source>
</evidence>
<evidence type="ECO:0000256" key="3">
    <source>
        <dbReference type="ARBA" id="ARBA00022989"/>
    </source>
</evidence>
<dbReference type="Pfam" id="PF03798">
    <property type="entry name" value="TRAM_LAG1_CLN8"/>
    <property type="match status" value="1"/>
</dbReference>
<evidence type="ECO:0000256" key="7">
    <source>
        <dbReference type="SAM" id="SignalP"/>
    </source>
</evidence>
<accession>A0A5A8CAJ3</accession>
<feature type="transmembrane region" description="Helical" evidence="6">
    <location>
        <begin position="31"/>
        <end position="49"/>
    </location>
</feature>
<feature type="transmembrane region" description="Helical" evidence="6">
    <location>
        <begin position="122"/>
        <end position="139"/>
    </location>
</feature>
<dbReference type="PANTHER" id="PTHR13439:SF4">
    <property type="entry name" value="TLC DOMAIN-CONTAINING PROTEIN"/>
    <property type="match status" value="1"/>
</dbReference>
<evidence type="ECO:0000256" key="6">
    <source>
        <dbReference type="SAM" id="Phobius"/>
    </source>
</evidence>
<reference evidence="12 13" key="1">
    <citation type="submission" date="2019-07" db="EMBL/GenBank/DDBJ databases">
        <title>Genomes of Cafeteria roenbergensis.</title>
        <authorList>
            <person name="Fischer M.G."/>
            <person name="Hackl T."/>
            <person name="Roman M."/>
        </authorList>
    </citation>
    <scope>NUCLEOTIDE SEQUENCE [LARGE SCALE GENOMIC DNA]</scope>
    <source>
        <strain evidence="9 13">BVI</strain>
        <strain evidence="11 12">E4-10P</strain>
        <strain evidence="10 14">RCC970-E3</strain>
    </source>
</reference>
<organism evidence="9 13">
    <name type="scientific">Cafeteria roenbergensis</name>
    <name type="common">Marine flagellate</name>
    <dbReference type="NCBI Taxonomy" id="33653"/>
    <lineage>
        <taxon>Eukaryota</taxon>
        <taxon>Sar</taxon>
        <taxon>Stramenopiles</taxon>
        <taxon>Bigyra</taxon>
        <taxon>Opalozoa</taxon>
        <taxon>Bicosoecida</taxon>
        <taxon>Cafeteriaceae</taxon>
        <taxon>Cafeteria</taxon>
    </lineage>
</organism>
<dbReference type="Proteomes" id="UP000323011">
    <property type="component" value="Unassembled WGS sequence"/>
</dbReference>
<feature type="transmembrane region" description="Helical" evidence="6">
    <location>
        <begin position="151"/>
        <end position="169"/>
    </location>
</feature>
<feature type="chain" id="PRO_5033472863" description="TLC domain-containing protein" evidence="7">
    <location>
        <begin position="20"/>
        <end position="293"/>
    </location>
</feature>
<dbReference type="GO" id="GO:0071709">
    <property type="term" value="P:membrane assembly"/>
    <property type="evidence" value="ECO:0007669"/>
    <property type="project" value="TreeGrafter"/>
</dbReference>
<evidence type="ECO:0000256" key="4">
    <source>
        <dbReference type="ARBA" id="ARBA00023136"/>
    </source>
</evidence>
<keyword evidence="2 5" id="KW-0812">Transmembrane</keyword>
<feature type="transmembrane region" description="Helical" evidence="6">
    <location>
        <begin position="85"/>
        <end position="107"/>
    </location>
</feature>
<evidence type="ECO:0000313" key="14">
    <source>
        <dbReference type="Proteomes" id="UP000324907"/>
    </source>
</evidence>
<evidence type="ECO:0000259" key="8">
    <source>
        <dbReference type="PROSITE" id="PS50922"/>
    </source>
</evidence>
<keyword evidence="3 6" id="KW-1133">Transmembrane helix</keyword>
<name>A0A5A8CAJ3_CAFRO</name>
<dbReference type="GO" id="GO:0007009">
    <property type="term" value="P:plasma membrane organization"/>
    <property type="evidence" value="ECO:0007669"/>
    <property type="project" value="TreeGrafter"/>
</dbReference>
<evidence type="ECO:0000313" key="9">
    <source>
        <dbReference type="EMBL" id="KAA0149848.1"/>
    </source>
</evidence>
<evidence type="ECO:0000313" key="10">
    <source>
        <dbReference type="EMBL" id="KAA0169233.1"/>
    </source>
</evidence>
<dbReference type="Proteomes" id="UP000322899">
    <property type="component" value="Unassembled WGS sequence"/>
</dbReference>
<dbReference type="PROSITE" id="PS50922">
    <property type="entry name" value="TLC"/>
    <property type="match status" value="1"/>
</dbReference>
<dbReference type="GO" id="GO:0097035">
    <property type="term" value="P:regulation of membrane lipid distribution"/>
    <property type="evidence" value="ECO:0007669"/>
    <property type="project" value="TreeGrafter"/>
</dbReference>
<evidence type="ECO:0000313" key="13">
    <source>
        <dbReference type="Proteomes" id="UP000323011"/>
    </source>
</evidence>
<dbReference type="EMBL" id="VLTL01000024">
    <property type="protein sequence ID" value="KAA0169233.1"/>
    <property type="molecule type" value="Genomic_DNA"/>
</dbReference>
<dbReference type="InterPro" id="IPR006634">
    <property type="entry name" value="TLC-dom"/>
</dbReference>
<feature type="transmembrane region" description="Helical" evidence="6">
    <location>
        <begin position="253"/>
        <end position="275"/>
    </location>
</feature>
<keyword evidence="7" id="KW-0732">Signal</keyword>
<dbReference type="PROSITE" id="PS51257">
    <property type="entry name" value="PROKAR_LIPOPROTEIN"/>
    <property type="match status" value="1"/>
</dbReference>
<dbReference type="InterPro" id="IPR050846">
    <property type="entry name" value="TLCD"/>
</dbReference>
<feature type="transmembrane region" description="Helical" evidence="6">
    <location>
        <begin position="207"/>
        <end position="233"/>
    </location>
</feature>
<sequence length="293" mass="31385">MLPRLAWAWLAAWAAGACGLAAQAWTAGDSAQLVWRLAFLAGGATFFAANRNASTLARWLGLLRDAMVPSRAGTKPTNKLKMENLSVSLVHSVSSSVLSTVAVALAVSRGGLEGVLLPGDDLAAASAGVTVSYMVVDLFDALVTRQAPVKLPIIAHHLTIIAVMLMSNFSRRGELLLQAGLICEINSVFLHARALMKLLGMRMRDPAYLVAWALAWLTFAVTRVAIHFAMLVWMLRNFEVALPIIDTDSTTLVVALALSTGICLFDLAMAGDLWFAFASDRRRAAAEAAEKHA</sequence>
<feature type="transmembrane region" description="Helical" evidence="6">
    <location>
        <begin position="175"/>
        <end position="195"/>
    </location>
</feature>
<comment type="caution">
    <text evidence="9">The sequence shown here is derived from an EMBL/GenBank/DDBJ whole genome shotgun (WGS) entry which is preliminary data.</text>
</comment>
<evidence type="ECO:0000256" key="1">
    <source>
        <dbReference type="ARBA" id="ARBA00004141"/>
    </source>
</evidence>
<dbReference type="SMART" id="SM00724">
    <property type="entry name" value="TLC"/>
    <property type="match status" value="1"/>
</dbReference>
<keyword evidence="13" id="KW-1185">Reference proteome</keyword>
<dbReference type="EMBL" id="VLTN01000039">
    <property type="protein sequence ID" value="KAA0149848.1"/>
    <property type="molecule type" value="Genomic_DNA"/>
</dbReference>
<proteinExistence type="predicted"/>
<dbReference type="PANTHER" id="PTHR13439">
    <property type="entry name" value="CT120 PROTEIN"/>
    <property type="match status" value="1"/>
</dbReference>
<dbReference type="EMBL" id="VLTO01000016">
    <property type="protein sequence ID" value="KAA0175068.1"/>
    <property type="molecule type" value="Genomic_DNA"/>
</dbReference>
<dbReference type="AlphaFoldDB" id="A0A5A8CAJ3"/>
<comment type="subcellular location">
    <subcellularLocation>
        <location evidence="1">Membrane</location>
        <topology evidence="1">Multi-pass membrane protein</topology>
    </subcellularLocation>
</comment>
<dbReference type="OrthoDB" id="10266980at2759"/>
<evidence type="ECO:0000256" key="5">
    <source>
        <dbReference type="PROSITE-ProRule" id="PRU00205"/>
    </source>
</evidence>
<feature type="signal peptide" evidence="7">
    <location>
        <begin position="1"/>
        <end position="19"/>
    </location>
</feature>
<dbReference type="GO" id="GO:0005886">
    <property type="term" value="C:plasma membrane"/>
    <property type="evidence" value="ECO:0007669"/>
    <property type="project" value="TreeGrafter"/>
</dbReference>
<dbReference type="GO" id="GO:0055091">
    <property type="term" value="P:phospholipid homeostasis"/>
    <property type="evidence" value="ECO:0007669"/>
    <property type="project" value="TreeGrafter"/>
</dbReference>